<dbReference type="Gene3D" id="3.40.50.300">
    <property type="entry name" value="P-loop containing nucleotide triphosphate hydrolases"/>
    <property type="match status" value="1"/>
</dbReference>
<comment type="caution">
    <text evidence="12">The sequence shown here is derived from an EMBL/GenBank/DDBJ whole genome shotgun (WGS) entry which is preliminary data.</text>
</comment>
<evidence type="ECO:0000256" key="7">
    <source>
        <dbReference type="ARBA" id="ARBA00023134"/>
    </source>
</evidence>
<evidence type="ECO:0000313" key="13">
    <source>
        <dbReference type="Proteomes" id="UP000807306"/>
    </source>
</evidence>
<keyword evidence="13" id="KW-1185">Reference proteome</keyword>
<dbReference type="InterPro" id="IPR009000">
    <property type="entry name" value="Transl_B-barrel_sf"/>
</dbReference>
<dbReference type="Proteomes" id="UP000807306">
    <property type="component" value="Unassembled WGS sequence"/>
</dbReference>
<dbReference type="InterPro" id="IPR000795">
    <property type="entry name" value="T_Tr_GTP-bd_dom"/>
</dbReference>
<sequence>MALAKEKVIEEARKLLEAEGIKKSISIVVIGHVDAGKSTLMGRLLYDLGRLDEKTKRANEKGSENIGKSSFSWAWGLDGTTEERERGITMDIAQQALMTPNRLITVLDAPGHKDFIPNMISGASQADCALLVVDSSTGEFEAGFQRAGQTREHLLLVRSLGVTQVVVAINKLDQVEWSQARYKEIEDLLKPFLVQTGFHPSKTTFVPVGAMQGVNLAGRDMEEAEELNVWYKGPTLVDILDKLTPPVRDILGPMRLPVSNVFKGQRTGAAVSGRISGGVMQVGEKLAVLPGEETAIVKSIEIEQDSVPWAASGTNVTLYLTAIDPIHLNVGSVLCPPNNPVPIAASFIAKLIVFDIQIPITAGTAVEVFHHSKDLPATTVKLISTIDRGSGKVIKKNPRVLTKGTSAEVQIDLRNAQVGGGILSSRGIPLETFAANKDMGRVLIRRGGETIAAGVVTEILG</sequence>
<feature type="domain" description="Tr-type G" evidence="11">
    <location>
        <begin position="22"/>
        <end position="248"/>
    </location>
</feature>
<dbReference type="InterPro" id="IPR050100">
    <property type="entry name" value="TRAFAC_GTPase_members"/>
</dbReference>
<dbReference type="GO" id="GO:0005829">
    <property type="term" value="C:cytosol"/>
    <property type="evidence" value="ECO:0007669"/>
    <property type="project" value="GOC"/>
</dbReference>
<gene>
    <name evidence="12" type="ORF">CPB83DRAFT_843260</name>
</gene>
<evidence type="ECO:0000256" key="9">
    <source>
        <dbReference type="ARBA" id="ARBA00063537"/>
    </source>
</evidence>
<evidence type="ECO:0000256" key="1">
    <source>
        <dbReference type="ARBA" id="ARBA00004496"/>
    </source>
</evidence>
<evidence type="ECO:0000256" key="8">
    <source>
        <dbReference type="ARBA" id="ARBA00049117"/>
    </source>
</evidence>
<comment type="subcellular location">
    <subcellularLocation>
        <location evidence="1">Cytoplasm</location>
    </subcellularLocation>
</comment>
<proteinExistence type="inferred from homology"/>
<dbReference type="PROSITE" id="PS51722">
    <property type="entry name" value="G_TR_2"/>
    <property type="match status" value="1"/>
</dbReference>
<evidence type="ECO:0000256" key="2">
    <source>
        <dbReference type="ARBA" id="ARBA00007249"/>
    </source>
</evidence>
<evidence type="ECO:0000259" key="11">
    <source>
        <dbReference type="PROSITE" id="PS51722"/>
    </source>
</evidence>
<dbReference type="AlphaFoldDB" id="A0A9P6ETM1"/>
<organism evidence="12 13">
    <name type="scientific">Crepidotus variabilis</name>
    <dbReference type="NCBI Taxonomy" id="179855"/>
    <lineage>
        <taxon>Eukaryota</taxon>
        <taxon>Fungi</taxon>
        <taxon>Dikarya</taxon>
        <taxon>Basidiomycota</taxon>
        <taxon>Agaricomycotina</taxon>
        <taxon>Agaricomycetes</taxon>
        <taxon>Agaricomycetidae</taxon>
        <taxon>Agaricales</taxon>
        <taxon>Agaricineae</taxon>
        <taxon>Crepidotaceae</taxon>
        <taxon>Crepidotus</taxon>
    </lineage>
</organism>
<dbReference type="CDD" id="cd16267">
    <property type="entry name" value="HBS1-like_II"/>
    <property type="match status" value="1"/>
</dbReference>
<reference evidence="12" key="1">
    <citation type="submission" date="2020-11" db="EMBL/GenBank/DDBJ databases">
        <authorList>
            <consortium name="DOE Joint Genome Institute"/>
            <person name="Ahrendt S."/>
            <person name="Riley R."/>
            <person name="Andreopoulos W."/>
            <person name="Labutti K."/>
            <person name="Pangilinan J."/>
            <person name="Ruiz-Duenas F.J."/>
            <person name="Barrasa J.M."/>
            <person name="Sanchez-Garcia M."/>
            <person name="Camarero S."/>
            <person name="Miyauchi S."/>
            <person name="Serrano A."/>
            <person name="Linde D."/>
            <person name="Babiker R."/>
            <person name="Drula E."/>
            <person name="Ayuso-Fernandez I."/>
            <person name="Pacheco R."/>
            <person name="Padilla G."/>
            <person name="Ferreira P."/>
            <person name="Barriuso J."/>
            <person name="Kellner H."/>
            <person name="Castanera R."/>
            <person name="Alfaro M."/>
            <person name="Ramirez L."/>
            <person name="Pisabarro A.G."/>
            <person name="Kuo A."/>
            <person name="Tritt A."/>
            <person name="Lipzen A."/>
            <person name="He G."/>
            <person name="Yan M."/>
            <person name="Ng V."/>
            <person name="Cullen D."/>
            <person name="Martin F."/>
            <person name="Rosso M.-N."/>
            <person name="Henrissat B."/>
            <person name="Hibbett D."/>
            <person name="Martinez A.T."/>
            <person name="Grigoriev I.V."/>
        </authorList>
    </citation>
    <scope>NUCLEOTIDE SEQUENCE</scope>
    <source>
        <strain evidence="12">CBS 506.95</strain>
    </source>
</reference>
<dbReference type="GO" id="GO:0003924">
    <property type="term" value="F:GTPase activity"/>
    <property type="evidence" value="ECO:0007669"/>
    <property type="project" value="InterPro"/>
</dbReference>
<dbReference type="Pfam" id="PF00009">
    <property type="entry name" value="GTP_EFTU"/>
    <property type="match status" value="1"/>
</dbReference>
<protein>
    <recommendedName>
        <fullName evidence="10">Elongation factor 1 alpha-like protein</fullName>
    </recommendedName>
</protein>
<evidence type="ECO:0000256" key="10">
    <source>
        <dbReference type="ARBA" id="ARBA00074866"/>
    </source>
</evidence>
<evidence type="ECO:0000256" key="6">
    <source>
        <dbReference type="ARBA" id="ARBA00022917"/>
    </source>
</evidence>
<dbReference type="PANTHER" id="PTHR23115">
    <property type="entry name" value="TRANSLATION FACTOR"/>
    <property type="match status" value="1"/>
</dbReference>
<comment type="similarity">
    <text evidence="2">Belongs to the TRAFAC class translation factor GTPase superfamily. Classic translation factor GTPase family. EF-Tu/EF-1A subfamily.</text>
</comment>
<dbReference type="Gene3D" id="2.40.30.10">
    <property type="entry name" value="Translation factors"/>
    <property type="match status" value="2"/>
</dbReference>
<dbReference type="GO" id="GO:1990533">
    <property type="term" value="C:Dom34-Hbs1 complex"/>
    <property type="evidence" value="ECO:0007669"/>
    <property type="project" value="UniProtKB-ARBA"/>
</dbReference>
<dbReference type="EMBL" id="MU157825">
    <property type="protein sequence ID" value="KAF9534967.1"/>
    <property type="molecule type" value="Genomic_DNA"/>
</dbReference>
<dbReference type="Pfam" id="PF22594">
    <property type="entry name" value="GTP-eEF1A_C"/>
    <property type="match status" value="1"/>
</dbReference>
<comment type="catalytic activity">
    <reaction evidence="8">
        <text>GTP + H2O = GDP + phosphate + H(+)</text>
        <dbReference type="Rhea" id="RHEA:19669"/>
        <dbReference type="ChEBI" id="CHEBI:15377"/>
        <dbReference type="ChEBI" id="CHEBI:15378"/>
        <dbReference type="ChEBI" id="CHEBI:37565"/>
        <dbReference type="ChEBI" id="CHEBI:43474"/>
        <dbReference type="ChEBI" id="CHEBI:58189"/>
    </reaction>
    <physiologicalReaction direction="left-to-right" evidence="8">
        <dbReference type="Rhea" id="RHEA:19670"/>
    </physiologicalReaction>
</comment>
<dbReference type="SUPFAM" id="SSF50465">
    <property type="entry name" value="EF-Tu/eEF-1alpha/eIF2-gamma C-terminal domain"/>
    <property type="match status" value="1"/>
</dbReference>
<keyword evidence="3" id="KW-0963">Cytoplasm</keyword>
<name>A0A9P6ETM1_9AGAR</name>
<keyword evidence="5 12" id="KW-0378">Hydrolase</keyword>
<dbReference type="OrthoDB" id="342024at2759"/>
<dbReference type="GO" id="GO:0002184">
    <property type="term" value="P:cytoplasmic translational termination"/>
    <property type="evidence" value="ECO:0007669"/>
    <property type="project" value="UniProtKB-ARBA"/>
</dbReference>
<evidence type="ECO:0000313" key="12">
    <source>
        <dbReference type="EMBL" id="KAF9534967.1"/>
    </source>
</evidence>
<keyword evidence="7" id="KW-0342">GTP-binding</keyword>
<comment type="subunit">
    <text evidence="9">Component of the Dom34-Hbs1 complex, also named Pelota-HBS1L complex, composed of dom34 and hbs1.</text>
</comment>
<dbReference type="FunFam" id="2.40.30.10:FF:000020">
    <property type="entry name" value="Translation elongation factor EF-1"/>
    <property type="match status" value="1"/>
</dbReference>
<evidence type="ECO:0000256" key="5">
    <source>
        <dbReference type="ARBA" id="ARBA00022801"/>
    </source>
</evidence>
<dbReference type="InterPro" id="IPR009001">
    <property type="entry name" value="Transl_elong_EF1A/Init_IF2_C"/>
</dbReference>
<dbReference type="GO" id="GO:0005525">
    <property type="term" value="F:GTP binding"/>
    <property type="evidence" value="ECO:0007669"/>
    <property type="project" value="UniProtKB-KW"/>
</dbReference>
<dbReference type="CDD" id="cd01883">
    <property type="entry name" value="EF1_alpha"/>
    <property type="match status" value="1"/>
</dbReference>
<dbReference type="CDD" id="cd04093">
    <property type="entry name" value="HBS1_C_III"/>
    <property type="match status" value="1"/>
</dbReference>
<accession>A0A9P6ETM1</accession>
<dbReference type="SUPFAM" id="SSF50447">
    <property type="entry name" value="Translation proteins"/>
    <property type="match status" value="1"/>
</dbReference>
<dbReference type="FunFam" id="2.40.30.10:FF:000070">
    <property type="entry name" value="Translation elongation factor EF-1 subunit"/>
    <property type="match status" value="1"/>
</dbReference>
<dbReference type="InterPro" id="IPR027417">
    <property type="entry name" value="P-loop_NTPase"/>
</dbReference>
<evidence type="ECO:0000256" key="3">
    <source>
        <dbReference type="ARBA" id="ARBA00022490"/>
    </source>
</evidence>
<keyword evidence="4" id="KW-0547">Nucleotide-binding</keyword>
<keyword evidence="6" id="KW-0648">Protein biosynthesis</keyword>
<evidence type="ECO:0000256" key="4">
    <source>
        <dbReference type="ARBA" id="ARBA00022741"/>
    </source>
</evidence>
<dbReference type="FunFam" id="3.40.50.300:FF:000204">
    <property type="entry name" value="Translation elongation factor Tu"/>
    <property type="match status" value="1"/>
</dbReference>
<dbReference type="PRINTS" id="PR00315">
    <property type="entry name" value="ELONGATNFCT"/>
</dbReference>
<dbReference type="SUPFAM" id="SSF52540">
    <property type="entry name" value="P-loop containing nucleoside triphosphate hydrolases"/>
    <property type="match status" value="1"/>
</dbReference>
<dbReference type="InterPro" id="IPR054696">
    <property type="entry name" value="GTP-eEF1A_C"/>
</dbReference>